<gene>
    <name evidence="1" type="ORF">D9619_006215</name>
</gene>
<name>A0A8H5B3P6_9AGAR</name>
<dbReference type="OrthoDB" id="5967843at2759"/>
<reference evidence="1 2" key="1">
    <citation type="journal article" date="2020" name="ISME J.">
        <title>Uncovering the hidden diversity of litter-decomposition mechanisms in mushroom-forming fungi.</title>
        <authorList>
            <person name="Floudas D."/>
            <person name="Bentzer J."/>
            <person name="Ahren D."/>
            <person name="Johansson T."/>
            <person name="Persson P."/>
            <person name="Tunlid A."/>
        </authorList>
    </citation>
    <scope>NUCLEOTIDE SEQUENCE [LARGE SCALE GENOMIC DNA]</scope>
    <source>
        <strain evidence="1 2">CBS 101986</strain>
    </source>
</reference>
<accession>A0A8H5B3P6</accession>
<organism evidence="1 2">
    <name type="scientific">Psilocybe cf. subviscida</name>
    <dbReference type="NCBI Taxonomy" id="2480587"/>
    <lineage>
        <taxon>Eukaryota</taxon>
        <taxon>Fungi</taxon>
        <taxon>Dikarya</taxon>
        <taxon>Basidiomycota</taxon>
        <taxon>Agaricomycotina</taxon>
        <taxon>Agaricomycetes</taxon>
        <taxon>Agaricomycetidae</taxon>
        <taxon>Agaricales</taxon>
        <taxon>Agaricineae</taxon>
        <taxon>Strophariaceae</taxon>
        <taxon>Psilocybe</taxon>
    </lineage>
</organism>
<comment type="caution">
    <text evidence="1">The sequence shown here is derived from an EMBL/GenBank/DDBJ whole genome shotgun (WGS) entry which is preliminary data.</text>
</comment>
<protein>
    <submittedName>
        <fullName evidence="1">Uncharacterized protein</fullName>
    </submittedName>
</protein>
<proteinExistence type="predicted"/>
<dbReference type="EMBL" id="JAACJJ010000042">
    <property type="protein sequence ID" value="KAF5316131.1"/>
    <property type="molecule type" value="Genomic_DNA"/>
</dbReference>
<sequence length="288" mass="32020">MGLGHDPCGRGQTHNLIAGDNIIVTGGNLTSIQNVYSFSSPDQQVLDILYPRVGPSRIDGRLLHNSNEYEDLRSFCQSFDEFSERICHELADESRSSSILHRESYHLFQRNHSRSIALSVAERLAGQGSLLASIILPSSSRSCTRYIVPTLAYQLAQNIPPSAEHILAAIRHDPCIFERNTATQFKQLIEGPLKMASKEVSFEESFKWPSIIVVDGNAHQFFPDSIPYQVIQLLSTLTANDDLGVNLSLVLTSSITIVDKATRATVTLQQYIVARGNTACYFTWRVHG</sequence>
<dbReference type="Proteomes" id="UP000567179">
    <property type="component" value="Unassembled WGS sequence"/>
</dbReference>
<dbReference type="AlphaFoldDB" id="A0A8H5B3P6"/>
<evidence type="ECO:0000313" key="1">
    <source>
        <dbReference type="EMBL" id="KAF5316131.1"/>
    </source>
</evidence>
<keyword evidence="2" id="KW-1185">Reference proteome</keyword>
<evidence type="ECO:0000313" key="2">
    <source>
        <dbReference type="Proteomes" id="UP000567179"/>
    </source>
</evidence>